<accession>A0AAV4F9K8</accession>
<gene>
    <name evidence="1" type="ORF">ElyMa_002057600</name>
</gene>
<sequence length="75" mass="8313">MTADKKCRVVNVQRLTPESYEKPVSSIKSSWRIVVVVVVAQRLDTLGRSNIFSQHMSKVGCLQSPRIPATVGKNS</sequence>
<dbReference type="EMBL" id="BMAT01004170">
    <property type="protein sequence ID" value="GFR69754.1"/>
    <property type="molecule type" value="Genomic_DNA"/>
</dbReference>
<evidence type="ECO:0000313" key="1">
    <source>
        <dbReference type="EMBL" id="GFR69754.1"/>
    </source>
</evidence>
<organism evidence="1 2">
    <name type="scientific">Elysia marginata</name>
    <dbReference type="NCBI Taxonomy" id="1093978"/>
    <lineage>
        <taxon>Eukaryota</taxon>
        <taxon>Metazoa</taxon>
        <taxon>Spiralia</taxon>
        <taxon>Lophotrochozoa</taxon>
        <taxon>Mollusca</taxon>
        <taxon>Gastropoda</taxon>
        <taxon>Heterobranchia</taxon>
        <taxon>Euthyneura</taxon>
        <taxon>Panpulmonata</taxon>
        <taxon>Sacoglossa</taxon>
        <taxon>Placobranchoidea</taxon>
        <taxon>Plakobranchidae</taxon>
        <taxon>Elysia</taxon>
    </lineage>
</organism>
<name>A0AAV4F9K8_9GAST</name>
<dbReference type="Proteomes" id="UP000762676">
    <property type="component" value="Unassembled WGS sequence"/>
</dbReference>
<comment type="caution">
    <text evidence="1">The sequence shown here is derived from an EMBL/GenBank/DDBJ whole genome shotgun (WGS) entry which is preliminary data.</text>
</comment>
<reference evidence="1 2" key="1">
    <citation type="journal article" date="2021" name="Elife">
        <title>Chloroplast acquisition without the gene transfer in kleptoplastic sea slugs, Plakobranchus ocellatus.</title>
        <authorList>
            <person name="Maeda T."/>
            <person name="Takahashi S."/>
            <person name="Yoshida T."/>
            <person name="Shimamura S."/>
            <person name="Takaki Y."/>
            <person name="Nagai Y."/>
            <person name="Toyoda A."/>
            <person name="Suzuki Y."/>
            <person name="Arimoto A."/>
            <person name="Ishii H."/>
            <person name="Satoh N."/>
            <person name="Nishiyama T."/>
            <person name="Hasebe M."/>
            <person name="Maruyama T."/>
            <person name="Minagawa J."/>
            <person name="Obokata J."/>
            <person name="Shigenobu S."/>
        </authorList>
    </citation>
    <scope>NUCLEOTIDE SEQUENCE [LARGE SCALE GENOMIC DNA]</scope>
</reference>
<protein>
    <submittedName>
        <fullName evidence="1">Uncharacterized protein</fullName>
    </submittedName>
</protein>
<keyword evidence="2" id="KW-1185">Reference proteome</keyword>
<dbReference type="AlphaFoldDB" id="A0AAV4F9K8"/>
<proteinExistence type="predicted"/>
<evidence type="ECO:0000313" key="2">
    <source>
        <dbReference type="Proteomes" id="UP000762676"/>
    </source>
</evidence>